<dbReference type="Gene3D" id="3.90.1150.30">
    <property type="match status" value="1"/>
</dbReference>
<dbReference type="InterPro" id="IPR058532">
    <property type="entry name" value="YjbR/MT2646/Rv2570-like"/>
</dbReference>
<name>A0A0A5G8N5_9BACI</name>
<evidence type="ECO:0000313" key="2">
    <source>
        <dbReference type="Proteomes" id="UP000030401"/>
    </source>
</evidence>
<dbReference type="SUPFAM" id="SSF142906">
    <property type="entry name" value="YjbR-like"/>
    <property type="match status" value="1"/>
</dbReference>
<gene>
    <name evidence="1" type="ORF">N784_14805</name>
</gene>
<dbReference type="eggNOG" id="COG2315">
    <property type="taxonomic scope" value="Bacteria"/>
</dbReference>
<proteinExistence type="predicted"/>
<sequence>MDKRTLENYCLKHIGVSHNYKEEWNADRYLVGGKIFAIIGEDPKEGKPLITLKNDPNQIEALREKYEGVIPGYFMHKVHWNSYFFDASIPDNLWEELIDQSYELVYRRLSKKIKEEISV</sequence>
<evidence type="ECO:0000313" key="1">
    <source>
        <dbReference type="EMBL" id="KGX87513.1"/>
    </source>
</evidence>
<accession>A0A0A5G8N5</accession>
<dbReference type="EMBL" id="AVPG01000006">
    <property type="protein sequence ID" value="KGX87513.1"/>
    <property type="molecule type" value="Genomic_DNA"/>
</dbReference>
<organism evidence="1 2">
    <name type="scientific">Pontibacillus litoralis JSM 072002</name>
    <dbReference type="NCBI Taxonomy" id="1385512"/>
    <lineage>
        <taxon>Bacteria</taxon>
        <taxon>Bacillati</taxon>
        <taxon>Bacillota</taxon>
        <taxon>Bacilli</taxon>
        <taxon>Bacillales</taxon>
        <taxon>Bacillaceae</taxon>
        <taxon>Pontibacillus</taxon>
    </lineage>
</organism>
<protein>
    <submittedName>
        <fullName evidence="1">MmcQ</fullName>
    </submittedName>
</protein>
<comment type="caution">
    <text evidence="1">The sequence shown here is derived from an EMBL/GenBank/DDBJ whole genome shotgun (WGS) entry which is preliminary data.</text>
</comment>
<dbReference type="OrthoDB" id="9789813at2"/>
<keyword evidence="2" id="KW-1185">Reference proteome</keyword>
<dbReference type="Proteomes" id="UP000030401">
    <property type="component" value="Unassembled WGS sequence"/>
</dbReference>
<dbReference type="PANTHER" id="PTHR35145">
    <property type="entry name" value="CYTOPLASMIC PROTEIN-RELATED"/>
    <property type="match status" value="1"/>
</dbReference>
<dbReference type="RefSeq" id="WP_036833271.1">
    <property type="nucleotide sequence ID" value="NZ_AVPG01000006.1"/>
</dbReference>
<reference evidence="1 2" key="1">
    <citation type="submission" date="2013-08" db="EMBL/GenBank/DDBJ databases">
        <authorList>
            <person name="Huang J."/>
            <person name="Wang G."/>
        </authorList>
    </citation>
    <scope>NUCLEOTIDE SEQUENCE [LARGE SCALE GENOMIC DNA]</scope>
    <source>
        <strain evidence="1 2">JSM 072002</strain>
    </source>
</reference>
<dbReference type="InterPro" id="IPR038056">
    <property type="entry name" value="YjbR-like_sf"/>
</dbReference>
<dbReference type="Pfam" id="PF04237">
    <property type="entry name" value="YjbR"/>
    <property type="match status" value="1"/>
</dbReference>
<dbReference type="AlphaFoldDB" id="A0A0A5G8N5"/>
<dbReference type="PANTHER" id="PTHR35145:SF1">
    <property type="entry name" value="CYTOPLASMIC PROTEIN"/>
    <property type="match status" value="1"/>
</dbReference>
<dbReference type="InterPro" id="IPR007351">
    <property type="entry name" value="YjbR"/>
</dbReference>